<evidence type="ECO:0000256" key="6">
    <source>
        <dbReference type="ARBA" id="ARBA00022722"/>
    </source>
</evidence>
<evidence type="ECO:0000256" key="10">
    <source>
        <dbReference type="ARBA" id="ARBA00022801"/>
    </source>
</evidence>
<keyword evidence="3" id="KW-0645">Protease</keyword>
<feature type="compositionally biased region" description="Low complexity" evidence="20">
    <location>
        <begin position="67"/>
        <end position="79"/>
    </location>
</feature>
<keyword evidence="26" id="KW-1185">Reference proteome</keyword>
<dbReference type="PROSITE" id="PS50878">
    <property type="entry name" value="RT_POL"/>
    <property type="match status" value="2"/>
</dbReference>
<dbReference type="Gene3D" id="3.30.420.10">
    <property type="entry name" value="Ribonuclease H-like superfamily/Ribonuclease H"/>
    <property type="match status" value="1"/>
</dbReference>
<keyword evidence="8" id="KW-0064">Aspartyl protease</keyword>
<evidence type="ECO:0000256" key="20">
    <source>
        <dbReference type="SAM" id="MobiDB-lite"/>
    </source>
</evidence>
<dbReference type="SUPFAM" id="SSF53098">
    <property type="entry name" value="Ribonuclease H-like"/>
    <property type="match status" value="1"/>
</dbReference>
<evidence type="ECO:0000256" key="8">
    <source>
        <dbReference type="ARBA" id="ARBA00022750"/>
    </source>
</evidence>
<dbReference type="GO" id="GO:0003677">
    <property type="term" value="F:DNA binding"/>
    <property type="evidence" value="ECO:0007669"/>
    <property type="project" value="UniProtKB-KW"/>
</dbReference>
<dbReference type="Pfam" id="PF17921">
    <property type="entry name" value="Integrase_H2C2"/>
    <property type="match status" value="1"/>
</dbReference>
<name>A0ABD0MUC4_CIRMR</name>
<dbReference type="Pfam" id="PF24626">
    <property type="entry name" value="SH3_Tf2-1"/>
    <property type="match status" value="1"/>
</dbReference>
<feature type="region of interest" description="Disordered" evidence="20">
    <location>
        <begin position="254"/>
        <end position="275"/>
    </location>
</feature>
<dbReference type="SMART" id="SM00343">
    <property type="entry name" value="ZnF_C2HC"/>
    <property type="match status" value="1"/>
</dbReference>
<dbReference type="GO" id="GO:0004523">
    <property type="term" value="F:RNA-DNA hybrid ribonuclease activity"/>
    <property type="evidence" value="ECO:0007669"/>
    <property type="project" value="UniProtKB-EC"/>
</dbReference>
<dbReference type="InterPro" id="IPR056924">
    <property type="entry name" value="SH3_Tf2-1"/>
</dbReference>
<dbReference type="EC" id="3.1.26.4" evidence="2"/>
<dbReference type="GO" id="GO:0006310">
    <property type="term" value="P:DNA recombination"/>
    <property type="evidence" value="ECO:0007669"/>
    <property type="project" value="UniProtKB-KW"/>
</dbReference>
<dbReference type="PROSITE" id="PS51737">
    <property type="entry name" value="RECOMBINASE_DNA_BIND"/>
    <property type="match status" value="1"/>
</dbReference>
<evidence type="ECO:0000256" key="15">
    <source>
        <dbReference type="ARBA" id="ARBA00023125"/>
    </source>
</evidence>
<evidence type="ECO:0000256" key="11">
    <source>
        <dbReference type="ARBA" id="ARBA00022842"/>
    </source>
</evidence>
<dbReference type="Gene3D" id="3.10.10.10">
    <property type="entry name" value="HIV Type 1 Reverse Transcriptase, subunit A, domain 1"/>
    <property type="match status" value="1"/>
</dbReference>
<evidence type="ECO:0000259" key="21">
    <source>
        <dbReference type="PROSITE" id="PS50158"/>
    </source>
</evidence>
<evidence type="ECO:0000256" key="13">
    <source>
        <dbReference type="ARBA" id="ARBA00022918"/>
    </source>
</evidence>
<reference evidence="25 26" key="1">
    <citation type="submission" date="2024-05" db="EMBL/GenBank/DDBJ databases">
        <title>Genome sequencing and assembly of Indian major carp, Cirrhinus mrigala (Hamilton, 1822).</title>
        <authorList>
            <person name="Mohindra V."/>
            <person name="Chowdhury L.M."/>
            <person name="Lal K."/>
            <person name="Jena J.K."/>
        </authorList>
    </citation>
    <scope>NUCLEOTIDE SEQUENCE [LARGE SCALE GENOMIC DNA]</scope>
    <source>
        <strain evidence="25">CM1030</strain>
        <tissue evidence="25">Blood</tissue>
    </source>
</reference>
<dbReference type="CDD" id="cd01650">
    <property type="entry name" value="RT_nLTR_like"/>
    <property type="match status" value="1"/>
</dbReference>
<dbReference type="Pfam" id="PF00078">
    <property type="entry name" value="RVT_1"/>
    <property type="match status" value="2"/>
</dbReference>
<keyword evidence="12" id="KW-0229">DNA integration</keyword>
<dbReference type="InterPro" id="IPR041577">
    <property type="entry name" value="RT_RNaseH_2"/>
</dbReference>
<dbReference type="Gene3D" id="3.30.70.270">
    <property type="match status" value="2"/>
</dbReference>
<evidence type="ECO:0000313" key="25">
    <source>
        <dbReference type="EMBL" id="KAL0153614.1"/>
    </source>
</evidence>
<feature type="domain" description="Integrase catalytic" evidence="23">
    <location>
        <begin position="1059"/>
        <end position="1218"/>
    </location>
</feature>
<keyword evidence="11" id="KW-0460">Magnesium</keyword>
<dbReference type="Proteomes" id="UP001529510">
    <property type="component" value="Unassembled WGS sequence"/>
</dbReference>
<dbReference type="PANTHER" id="PTHR37984">
    <property type="entry name" value="PROTEIN CBG26694"/>
    <property type="match status" value="1"/>
</dbReference>
<evidence type="ECO:0000256" key="19">
    <source>
        <dbReference type="PROSITE-ProRule" id="PRU00047"/>
    </source>
</evidence>
<dbReference type="InterPro" id="IPR011109">
    <property type="entry name" value="DNA_bind_recombinase_dom"/>
</dbReference>
<keyword evidence="5" id="KW-0548">Nucleotidyltransferase</keyword>
<dbReference type="FunFam" id="1.10.340.70:FF:000001">
    <property type="entry name" value="Retrovirus-related Pol polyprotein from transposon gypsy-like Protein"/>
    <property type="match status" value="1"/>
</dbReference>
<dbReference type="Pfam" id="PF03732">
    <property type="entry name" value="Retrotrans_gag"/>
    <property type="match status" value="1"/>
</dbReference>
<evidence type="ECO:0000256" key="12">
    <source>
        <dbReference type="ARBA" id="ARBA00022908"/>
    </source>
</evidence>
<dbReference type="PANTHER" id="PTHR37984:SF5">
    <property type="entry name" value="PROTEIN NYNRIN-LIKE"/>
    <property type="match status" value="1"/>
</dbReference>
<dbReference type="GO" id="GO:0006508">
    <property type="term" value="P:proteolysis"/>
    <property type="evidence" value="ECO:0007669"/>
    <property type="project" value="UniProtKB-KW"/>
</dbReference>
<keyword evidence="19" id="KW-0863">Zinc-finger</keyword>
<dbReference type="InterPro" id="IPR001584">
    <property type="entry name" value="Integrase_cat-core"/>
</dbReference>
<keyword evidence="14" id="KW-0239">DNA-directed DNA polymerase</keyword>
<feature type="domain" description="Reverse transcriptase" evidence="22">
    <location>
        <begin position="1423"/>
        <end position="1689"/>
    </location>
</feature>
<dbReference type="InterPro" id="IPR000477">
    <property type="entry name" value="RT_dom"/>
</dbReference>
<keyword evidence="6" id="KW-0540">Nuclease</keyword>
<dbReference type="Gene3D" id="2.40.70.10">
    <property type="entry name" value="Acid Proteases"/>
    <property type="match status" value="1"/>
</dbReference>
<dbReference type="FunFam" id="3.30.420.10:FF:000032">
    <property type="entry name" value="Retrovirus-related Pol polyprotein from transposon 297-like Protein"/>
    <property type="match status" value="1"/>
</dbReference>
<dbReference type="CDD" id="cd09274">
    <property type="entry name" value="RNase_HI_RT_Ty3"/>
    <property type="match status" value="1"/>
</dbReference>
<proteinExistence type="inferred from homology"/>
<keyword evidence="17" id="KW-0511">Multifunctional enzyme</keyword>
<evidence type="ECO:0000256" key="2">
    <source>
        <dbReference type="ARBA" id="ARBA00012180"/>
    </source>
</evidence>
<evidence type="ECO:0000259" key="24">
    <source>
        <dbReference type="PROSITE" id="PS51737"/>
    </source>
</evidence>
<dbReference type="Pfam" id="PF17919">
    <property type="entry name" value="RT_RNaseH_2"/>
    <property type="match status" value="1"/>
</dbReference>
<gene>
    <name evidence="25" type="ORF">M9458_051094</name>
</gene>
<evidence type="ECO:0000256" key="9">
    <source>
        <dbReference type="ARBA" id="ARBA00022759"/>
    </source>
</evidence>
<feature type="domain" description="Reverse transcriptase" evidence="22">
    <location>
        <begin position="540"/>
        <end position="719"/>
    </location>
</feature>
<keyword evidence="13" id="KW-0695">RNA-directed DNA polymerase</keyword>
<dbReference type="GO" id="GO:0003964">
    <property type="term" value="F:RNA-directed DNA polymerase activity"/>
    <property type="evidence" value="ECO:0007669"/>
    <property type="project" value="UniProtKB-KW"/>
</dbReference>
<keyword evidence="16" id="KW-0233">DNA recombination</keyword>
<evidence type="ECO:0000256" key="1">
    <source>
        <dbReference type="ARBA" id="ARBA00010879"/>
    </source>
</evidence>
<protein>
    <recommendedName>
        <fullName evidence="18">Gypsy retrotransposon integrase-like protein 1</fullName>
        <ecNumber evidence="2">3.1.26.4</ecNumber>
    </recommendedName>
</protein>
<dbReference type="InterPro" id="IPR021109">
    <property type="entry name" value="Peptidase_aspartic_dom_sf"/>
</dbReference>
<dbReference type="Pfam" id="PF00665">
    <property type="entry name" value="rve"/>
    <property type="match status" value="1"/>
</dbReference>
<keyword evidence="4" id="KW-0808">Transferase</keyword>
<keyword evidence="9" id="KW-0255">Endonuclease</keyword>
<organism evidence="25 26">
    <name type="scientific">Cirrhinus mrigala</name>
    <name type="common">Mrigala</name>
    <dbReference type="NCBI Taxonomy" id="683832"/>
    <lineage>
        <taxon>Eukaryota</taxon>
        <taxon>Metazoa</taxon>
        <taxon>Chordata</taxon>
        <taxon>Craniata</taxon>
        <taxon>Vertebrata</taxon>
        <taxon>Euteleostomi</taxon>
        <taxon>Actinopterygii</taxon>
        <taxon>Neopterygii</taxon>
        <taxon>Teleostei</taxon>
        <taxon>Ostariophysi</taxon>
        <taxon>Cypriniformes</taxon>
        <taxon>Cyprinidae</taxon>
        <taxon>Labeoninae</taxon>
        <taxon>Labeonini</taxon>
        <taxon>Cirrhinus</taxon>
    </lineage>
</organism>
<dbReference type="InterPro" id="IPR001878">
    <property type="entry name" value="Znf_CCHC"/>
</dbReference>
<dbReference type="InterPro" id="IPR043128">
    <property type="entry name" value="Rev_trsase/Diguanyl_cyclase"/>
</dbReference>
<feature type="domain" description="CCHC-type" evidence="21">
    <location>
        <begin position="297"/>
        <end position="311"/>
    </location>
</feature>
<dbReference type="PROSITE" id="PS50994">
    <property type="entry name" value="INTEGRASE"/>
    <property type="match status" value="1"/>
</dbReference>
<dbReference type="Gene3D" id="1.10.340.70">
    <property type="match status" value="1"/>
</dbReference>
<dbReference type="InterPro" id="IPR015095">
    <property type="entry name" value="AlkB_hom8_N"/>
</dbReference>
<evidence type="ECO:0000256" key="4">
    <source>
        <dbReference type="ARBA" id="ARBA00022679"/>
    </source>
</evidence>
<dbReference type="InterPro" id="IPR041588">
    <property type="entry name" value="Integrase_H2C2"/>
</dbReference>
<evidence type="ECO:0000256" key="18">
    <source>
        <dbReference type="ARBA" id="ARBA00039658"/>
    </source>
</evidence>
<accession>A0ABD0MUC4</accession>
<evidence type="ECO:0000256" key="17">
    <source>
        <dbReference type="ARBA" id="ARBA00023268"/>
    </source>
</evidence>
<dbReference type="InterPro" id="IPR005162">
    <property type="entry name" value="Retrotrans_gag_dom"/>
</dbReference>
<dbReference type="SUPFAM" id="SSF57756">
    <property type="entry name" value="Retrovirus zinc finger-like domains"/>
    <property type="match status" value="1"/>
</dbReference>
<evidence type="ECO:0000259" key="23">
    <source>
        <dbReference type="PROSITE" id="PS50994"/>
    </source>
</evidence>
<dbReference type="Pfam" id="PF09004">
    <property type="entry name" value="ALKBH8_N"/>
    <property type="match status" value="1"/>
</dbReference>
<keyword evidence="15" id="KW-0238">DNA-binding</keyword>
<evidence type="ECO:0000256" key="14">
    <source>
        <dbReference type="ARBA" id="ARBA00022932"/>
    </source>
</evidence>
<dbReference type="SUPFAM" id="SSF56672">
    <property type="entry name" value="DNA/RNA polymerases"/>
    <property type="match status" value="2"/>
</dbReference>
<sequence>MDPNSADPSLQKTSPNIDPAAVYRLTTEVSTQANVLAAHQQQLARLTTLTEEMVKTLHSLQSTAVGTAQTTTTPTPQTASAHPPVASPRLAYPDKFDGNPARCKGFLLQCSLFVSQQPALYPTEESRIAFVCSLLTGKALDWATAVWDLNRPTFPSFEAFLRRFRKVFDTPKESEAAGERILTLRQGKSSAAEFSLTFRTLAAQTGWPDEPLKLHFRRGLNHELQAELACRDEERSLDGLINLTIRIDNLMRSRKPNRERSTQLNVSSPTPDHEPMEVAHTRLTAEERGRRQQLNLCLYCGQAGHMKASCPVKSTPRQSVSQISSSSQTVKIPVHITSSDKFIDTTALIDSGAAGNFMDEGFAKTHCLSLIPCTSPLSVAALDGRPLGPGRVQFTTSDLQLTAGAFHTETIRFFIIQSPRNPVILGLPWLQEHEPQISWTEGQVTQWSDRCFAQCFPALRPRTDKAPVINSDTPIAADVPLEYQDLAEAFSKARASQLPPHRTSDCAIELLPGTIPPKGRVFPLSQPETEAMRVYIEEELAKGFIEPSTSPASAGFFFVKKKDGSLRPCIDYRGLNNITVKYRYPLPLVPPALEQLRSAKYFTKLDLRNAYNLIRIKEGDEWKTAFSTTTGHYQYRVMPFGLVNSPSVFQSFINDVFRDMLGRWVIIYMDDILVYSETMDAHISHVREVLKRLISHQLYAKAEKCEFHQTVTTFLGYVVGPDGVAMDDSKVQAVLKWPRPANVKELQRFLGFANFYRRFIRNFSAVAAPLTSMVKKNNSKLSWSQAASEAFELLKRRFATAPILHHPDPEREFIVEIDASNTGVGAVLSQRHGDPPKLYPCAFYSRKLTQAEQNYDVGNRELLAMKAALEEWRHWLEGAKLPFTVLTDHRNLEYLRSAKRLNHRQARWALFFTRFKFTVTYRPGTKNTKADALSRLFEAEYQPPSPDPILPNVLIVAPVQWDIITELAEMQNKNPPPPDCPPDKIYVPQSKRKQVLQLVHDTPSSGHPGITATLELLSNKFWWPSIRPDTIQYVTSCEVCSISKPSKQLPAGLLQPLPTPQRPWSHISIDFITDLPPSEGHTTILTVVDRFSKSCRLIPLAKLPTALDTAQVLCNNVFRFYGLPDDIVSDRGPQFTSRLWSALFKSLNVNVSLSSGYHPESNGQTERLNQEITRFLRSYCHHNQTDWSKFLFWAEYAQNSILKPSTGLTPFQCVLGFQPPLFPWSGEPTELPAVNSWLQRSEATWNSAHTHLQQAIRRQKKFADLHRRPGPAFAPGSWVWLTTRDLRLRLPCRKLSPRYVGPFRVIKQITPVSYRLALPAHYRISPTFHVSLLKAAGAPRRADDLDEDRAQSSPPLIIDGEEAYRVREILNSRRRGGISEEDVRQVFRKNKRRKAPGPDGVTPACLKTYADQLAPIFSQIFNRSLELCEVPSCFKRSTIIPVPKKPKITGLNDYRPVALMSVIMKSLEKLVLAYLKDITRPLLDPLQFAYRANRSVDDAVNMGLHFILQHLDRPGTYVRILFVDFSSAFNTIIPTLLQTKLNQLSVPSSICQWITSFLTDRQQLVRMGTLMSSSRTTNTGAPQGCVLSPLLFSLYTNDCTSKDPSVKLLKFADDTTLIGLIQDGEESAYRQEVEQLAVWCSLNNLELNTLKTVEMVIDFRRNPPALPPLSIMDSTVAAVETFKFLGSIISRDLKWDTHIDSIAKKAQQRLYFLRQLKKFNLPQELLKQFYLAVIESVLCTSITVWFGSATKSDTRRLQRTVRTAERIIGAPLPTLQELYTSRVWKRAQKITLDPSHPCHPLFELLPSGRCYRATNTKTARHKNSFFPRAIYLMNS</sequence>
<evidence type="ECO:0000256" key="7">
    <source>
        <dbReference type="ARBA" id="ARBA00022723"/>
    </source>
</evidence>
<dbReference type="InterPro" id="IPR043502">
    <property type="entry name" value="DNA/RNA_pol_sf"/>
</dbReference>
<comment type="similarity">
    <text evidence="1">Belongs to the beta type-B retroviral polymerase family. HERV class-II K(HML-2) pol subfamily.</text>
</comment>
<keyword evidence="19" id="KW-0862">Zinc</keyword>
<evidence type="ECO:0000256" key="5">
    <source>
        <dbReference type="ARBA" id="ARBA00022695"/>
    </source>
</evidence>
<evidence type="ECO:0000256" key="3">
    <source>
        <dbReference type="ARBA" id="ARBA00022670"/>
    </source>
</evidence>
<evidence type="ECO:0000313" key="26">
    <source>
        <dbReference type="Proteomes" id="UP001529510"/>
    </source>
</evidence>
<dbReference type="CDD" id="cd00303">
    <property type="entry name" value="retropepsin_like"/>
    <property type="match status" value="1"/>
</dbReference>
<dbReference type="EMBL" id="JAMKFB020000089">
    <property type="protein sequence ID" value="KAL0153614.1"/>
    <property type="molecule type" value="Genomic_DNA"/>
</dbReference>
<dbReference type="GO" id="GO:0003887">
    <property type="term" value="F:DNA-directed DNA polymerase activity"/>
    <property type="evidence" value="ECO:0007669"/>
    <property type="project" value="UniProtKB-KW"/>
</dbReference>
<dbReference type="InterPro" id="IPR036397">
    <property type="entry name" value="RNaseH_sf"/>
</dbReference>
<dbReference type="GO" id="GO:0008270">
    <property type="term" value="F:zinc ion binding"/>
    <property type="evidence" value="ECO:0007669"/>
    <property type="project" value="UniProtKB-KW"/>
</dbReference>
<dbReference type="FunFam" id="3.10.20.370:FF:000003">
    <property type="entry name" value="Transposon Tf2-6 polyprotein"/>
    <property type="match status" value="1"/>
</dbReference>
<keyword evidence="7" id="KW-0479">Metal-binding</keyword>
<evidence type="ECO:0000256" key="16">
    <source>
        <dbReference type="ARBA" id="ARBA00023172"/>
    </source>
</evidence>
<dbReference type="CDD" id="cd01647">
    <property type="entry name" value="RT_LTR"/>
    <property type="match status" value="1"/>
</dbReference>
<dbReference type="GO" id="GO:0004190">
    <property type="term" value="F:aspartic-type endopeptidase activity"/>
    <property type="evidence" value="ECO:0007669"/>
    <property type="project" value="UniProtKB-KW"/>
</dbReference>
<feature type="region of interest" description="Disordered" evidence="20">
    <location>
        <begin position="63"/>
        <end position="84"/>
    </location>
</feature>
<keyword evidence="10" id="KW-0378">Hydrolase</keyword>
<dbReference type="Gene3D" id="3.10.20.370">
    <property type="match status" value="1"/>
</dbReference>
<dbReference type="GO" id="GO:0015074">
    <property type="term" value="P:DNA integration"/>
    <property type="evidence" value="ECO:0007669"/>
    <property type="project" value="UniProtKB-KW"/>
</dbReference>
<evidence type="ECO:0000259" key="22">
    <source>
        <dbReference type="PROSITE" id="PS50878"/>
    </source>
</evidence>
<dbReference type="InterPro" id="IPR012337">
    <property type="entry name" value="RNaseH-like_sf"/>
</dbReference>
<dbReference type="PROSITE" id="PS50158">
    <property type="entry name" value="ZF_CCHC"/>
    <property type="match status" value="1"/>
</dbReference>
<feature type="domain" description="Recombinase" evidence="24">
    <location>
        <begin position="1214"/>
        <end position="1376"/>
    </location>
</feature>
<dbReference type="InterPro" id="IPR050951">
    <property type="entry name" value="Retrovirus_Pol_polyprotein"/>
</dbReference>
<dbReference type="FunFam" id="3.30.70.270:FF:000020">
    <property type="entry name" value="Transposon Tf2-6 polyprotein-like Protein"/>
    <property type="match status" value="1"/>
</dbReference>
<comment type="caution">
    <text evidence="25">The sequence shown here is derived from an EMBL/GenBank/DDBJ whole genome shotgun (WGS) entry which is preliminary data.</text>
</comment>
<dbReference type="InterPro" id="IPR036875">
    <property type="entry name" value="Znf_CCHC_sf"/>
</dbReference>